<organism evidence="4 5">
    <name type="scientific">Tegillarca granosa</name>
    <name type="common">Malaysian cockle</name>
    <name type="synonym">Anadara granosa</name>
    <dbReference type="NCBI Taxonomy" id="220873"/>
    <lineage>
        <taxon>Eukaryota</taxon>
        <taxon>Metazoa</taxon>
        <taxon>Spiralia</taxon>
        <taxon>Lophotrochozoa</taxon>
        <taxon>Mollusca</taxon>
        <taxon>Bivalvia</taxon>
        <taxon>Autobranchia</taxon>
        <taxon>Pteriomorphia</taxon>
        <taxon>Arcoida</taxon>
        <taxon>Arcoidea</taxon>
        <taxon>Arcidae</taxon>
        <taxon>Tegillarca</taxon>
    </lineage>
</organism>
<feature type="compositionally biased region" description="Polar residues" evidence="3">
    <location>
        <begin position="1190"/>
        <end position="1209"/>
    </location>
</feature>
<dbReference type="Gene3D" id="3.90.1290.10">
    <property type="entry name" value="Plakin repeat"/>
    <property type="match status" value="4"/>
</dbReference>
<evidence type="ECO:0000256" key="3">
    <source>
        <dbReference type="SAM" id="MobiDB-lite"/>
    </source>
</evidence>
<dbReference type="InterPro" id="IPR043197">
    <property type="entry name" value="Plakin"/>
</dbReference>
<dbReference type="InterPro" id="IPR035915">
    <property type="entry name" value="Plakin_repeat_sf"/>
</dbReference>
<dbReference type="InterPro" id="IPR001101">
    <property type="entry name" value="Plectin_repeat"/>
</dbReference>
<keyword evidence="5" id="KW-1185">Reference proteome</keyword>
<protein>
    <recommendedName>
        <fullName evidence="6">Dystonin</fullName>
    </recommendedName>
</protein>
<evidence type="ECO:0000256" key="1">
    <source>
        <dbReference type="ARBA" id="ARBA00022553"/>
    </source>
</evidence>
<keyword evidence="2" id="KW-0677">Repeat</keyword>
<dbReference type="Pfam" id="PF00681">
    <property type="entry name" value="Plectin"/>
    <property type="match status" value="1"/>
</dbReference>
<evidence type="ECO:0000313" key="5">
    <source>
        <dbReference type="Proteomes" id="UP001217089"/>
    </source>
</evidence>
<sequence>MGSRRDQGGAEQCLATIKEKQRYFRDAPFRTNYIAIQQEIDDTRDQTEQIKGLKRKVEEVKRSRASSKEHQNVDREYTILEDVALQKKRCLETLLYVNEVENLLQNVQAEFEDRALYLTERPKVFESMYRQDSVEASSRIHKDCLYALRGSWDWLSQVTKCLEIHMQNAGDYHQFFHDIKFLGEDMKAFLSVLNSQEMRAPVQTREPEVMIRHIRVRKKDGTEAEVPGVVLVIPPPDSKAVSEVYRIKEQLIVLWDSSLQKLRSHLTQFMTNSIKDTPSGELSNISVPQKADLMKLVNESVQLLRPVSTEDDDFKELVSQVTSFRKILSQVKPGDKDSTNGTAKRWQCNGKTLTLYKEFLTFGKGYKELVHATCGKENLIVSEPIGPTFSTKAYFERALPLVDVDVESRETCITSIKAGLIIHEKQRGKRPIAPPRRKRQLRRVMSNTNTPAVMADVPDILEETKPFVISGVLHPKTKQKLSVFQAMSQGILDQANGLYINPETRETMTIPEALRRGLILADYRENLTNGDMNDGGFSPLRNGLETKVYPVAGVIDPRTGEFIGVKEAITNGILDPKTGKYRNIVTGEEVDLLEAVKNGYIVTDPSVLDEPEEEGAFTFVDFEDMSYRVSGVVDPATGDEISLKRAIQDGVIDTVNSVYRNPHTGETISLEEAIKQGLVRGVPLLPSEKAKGDDVLTLKQLQVKRQRFIPGESDTVDGSIGKKRDPNRVMYDHVSKVLDPSDRTVIDPTDQFAITLEEAFEKDIINFAKAEFKIQDDEVLSLEQAAARNFIEPELLKEILEAYKDSSLGELIVSGKFDPDTGLITEPQSGHTLSLQAAIDQKIIDPNMVFLYDVPSQKIISLADAIKNGQYDPITGKYTNPKTGEVLTLAEAENLGFIRSHIDPEQISKTAKTLERLQKVMDTSISSAKSPYGKDALSLEEALKAGVIDLQKGTFLDPRTGETIPLAVAIKEKKLEPAAAASLLNALNNLSLEEALKGKRIDPETGKYVPEDGTSPISIKQAIDKGLINPDNVFLVDKTNDNILSLGELIESGRFDPVKGTLYDPNSGETMTLAEAIERGVIEPGIKLERYIDSTTSLKELIDSNKVNPRSTNFLAPNDHKMSLRDALANGFLAMNSKVKMDPETGCVILASDEEVVKALVDVKENSDWLQGVEKLLAERKKPSERIEKLNQQSEQAQRSINSFKKSEQ</sequence>
<dbReference type="EMBL" id="JARBDR010000877">
    <property type="protein sequence ID" value="KAJ8305093.1"/>
    <property type="molecule type" value="Genomic_DNA"/>
</dbReference>
<comment type="caution">
    <text evidence="4">The sequence shown here is derived from an EMBL/GenBank/DDBJ whole genome shotgun (WGS) entry which is preliminary data.</text>
</comment>
<dbReference type="SMART" id="SM00250">
    <property type="entry name" value="PLEC"/>
    <property type="match status" value="8"/>
</dbReference>
<evidence type="ECO:0008006" key="6">
    <source>
        <dbReference type="Google" id="ProtNLM"/>
    </source>
</evidence>
<evidence type="ECO:0000313" key="4">
    <source>
        <dbReference type="EMBL" id="KAJ8305093.1"/>
    </source>
</evidence>
<feature type="region of interest" description="Disordered" evidence="3">
    <location>
        <begin position="1184"/>
        <end position="1209"/>
    </location>
</feature>
<dbReference type="SUPFAM" id="SSF75399">
    <property type="entry name" value="Plakin repeat"/>
    <property type="match status" value="5"/>
</dbReference>
<gene>
    <name evidence="4" type="ORF">KUTeg_017356</name>
</gene>
<proteinExistence type="predicted"/>
<name>A0ABQ9EII8_TEGGR</name>
<dbReference type="Proteomes" id="UP001217089">
    <property type="component" value="Unassembled WGS sequence"/>
</dbReference>
<evidence type="ECO:0000256" key="2">
    <source>
        <dbReference type="ARBA" id="ARBA00022737"/>
    </source>
</evidence>
<dbReference type="PANTHER" id="PTHR23169">
    <property type="entry name" value="ENVOPLAKIN"/>
    <property type="match status" value="1"/>
</dbReference>
<keyword evidence="1" id="KW-0597">Phosphoprotein</keyword>
<reference evidence="4 5" key="1">
    <citation type="submission" date="2022-12" db="EMBL/GenBank/DDBJ databases">
        <title>Chromosome-level genome of Tegillarca granosa.</title>
        <authorList>
            <person name="Kim J."/>
        </authorList>
    </citation>
    <scope>NUCLEOTIDE SEQUENCE [LARGE SCALE GENOMIC DNA]</scope>
    <source>
        <strain evidence="4">Teg-2019</strain>
        <tissue evidence="4">Adductor muscle</tissue>
    </source>
</reference>
<accession>A0ABQ9EII8</accession>